<dbReference type="InterPro" id="IPR051673">
    <property type="entry name" value="SSDNA_exonuclease_RecJ"/>
</dbReference>
<dbReference type="PANTHER" id="PTHR30255">
    <property type="entry name" value="SINGLE-STRANDED-DNA-SPECIFIC EXONUCLEASE RECJ"/>
    <property type="match status" value="1"/>
</dbReference>
<evidence type="ECO:0000313" key="10">
    <source>
        <dbReference type="Proteomes" id="UP000231162"/>
    </source>
</evidence>
<dbReference type="InterPro" id="IPR003156">
    <property type="entry name" value="DHHA1_dom"/>
</dbReference>
<evidence type="ECO:0000256" key="5">
    <source>
        <dbReference type="ARBA" id="ARBA00022839"/>
    </source>
</evidence>
<evidence type="ECO:0000313" key="9">
    <source>
        <dbReference type="EMBL" id="PIS06981.1"/>
    </source>
</evidence>
<dbReference type="GO" id="GO:0003676">
    <property type="term" value="F:nucleic acid binding"/>
    <property type="evidence" value="ECO:0007669"/>
    <property type="project" value="InterPro"/>
</dbReference>
<dbReference type="Pfam" id="PF01368">
    <property type="entry name" value="DHH"/>
    <property type="match status" value="1"/>
</dbReference>
<protein>
    <recommendedName>
        <fullName evidence="2">Single-stranded-DNA-specific exonuclease RecJ</fullName>
    </recommendedName>
</protein>
<gene>
    <name evidence="9" type="primary">recJ</name>
    <name evidence="9" type="ORF">COT79_01700</name>
</gene>
<evidence type="ECO:0000256" key="1">
    <source>
        <dbReference type="ARBA" id="ARBA00005915"/>
    </source>
</evidence>
<evidence type="ECO:0000259" key="8">
    <source>
        <dbReference type="Pfam" id="PF17768"/>
    </source>
</evidence>
<evidence type="ECO:0000259" key="7">
    <source>
        <dbReference type="Pfam" id="PF02272"/>
    </source>
</evidence>
<evidence type="ECO:0000256" key="3">
    <source>
        <dbReference type="ARBA" id="ARBA00022722"/>
    </source>
</evidence>
<dbReference type="SUPFAM" id="SSF64182">
    <property type="entry name" value="DHH phosphoesterases"/>
    <property type="match status" value="1"/>
</dbReference>
<reference evidence="10" key="1">
    <citation type="submission" date="2017-09" db="EMBL/GenBank/DDBJ databases">
        <title>Depth-based differentiation of microbial function through sediment-hosted aquifers and enrichment of novel symbionts in the deep terrestrial subsurface.</title>
        <authorList>
            <person name="Probst A.J."/>
            <person name="Ladd B."/>
            <person name="Jarett J.K."/>
            <person name="Geller-Mcgrath D.E."/>
            <person name="Sieber C.M.K."/>
            <person name="Emerson J.B."/>
            <person name="Anantharaman K."/>
            <person name="Thomas B.C."/>
            <person name="Malmstrom R."/>
            <person name="Stieglmeier M."/>
            <person name="Klingl A."/>
            <person name="Woyke T."/>
            <person name="Ryan C.M."/>
            <person name="Banfield J.F."/>
        </authorList>
    </citation>
    <scope>NUCLEOTIDE SEQUENCE [LARGE SCALE GENOMIC DNA]</scope>
</reference>
<comment type="similarity">
    <text evidence="1">Belongs to the RecJ family.</text>
</comment>
<dbReference type="Proteomes" id="UP000231162">
    <property type="component" value="Unassembled WGS sequence"/>
</dbReference>
<evidence type="ECO:0000256" key="4">
    <source>
        <dbReference type="ARBA" id="ARBA00022801"/>
    </source>
</evidence>
<dbReference type="InterPro" id="IPR041122">
    <property type="entry name" value="RecJ_OB"/>
</dbReference>
<dbReference type="InterPro" id="IPR004610">
    <property type="entry name" value="RecJ"/>
</dbReference>
<dbReference type="Pfam" id="PF17768">
    <property type="entry name" value="RecJ_OB"/>
    <property type="match status" value="1"/>
</dbReference>
<dbReference type="GO" id="GO:0008409">
    <property type="term" value="F:5'-3' exonuclease activity"/>
    <property type="evidence" value="ECO:0007669"/>
    <property type="project" value="InterPro"/>
</dbReference>
<dbReference type="InterPro" id="IPR001667">
    <property type="entry name" value="DDH_dom"/>
</dbReference>
<accession>A0A2M6RAI5</accession>
<feature type="domain" description="DDH" evidence="6">
    <location>
        <begin position="72"/>
        <end position="200"/>
    </location>
</feature>
<keyword evidence="4" id="KW-0378">Hydrolase</keyword>
<evidence type="ECO:0000259" key="6">
    <source>
        <dbReference type="Pfam" id="PF01368"/>
    </source>
</evidence>
<proteinExistence type="inferred from homology"/>
<sequence>MRYMGEKIWEIRPRTHADILDQICADRGIDGIKKDGFLHPHYEKGMHDPFLMKGMKKAVVRIITASQRKEIIGIFADYDADGVTSGAVLSSCLDALRCTYHIYIPSREEGYGINVAGIDYFNKLGVTLLIAVDMGVTGKKEINYAHTCGMDTIVIDHHLVQKDKLPSGIVINPKQKGDPYPFKELSACGIVFKLAQALAHSVPNVLSKTQIKWLLDLTSLSTIADMVPLIDENRIIVHFGLIVCRKTKRIGLKKLYDVASIDPEKISPGVVGFQIAPHINAAGRIDHAQGAYCLLTETNPVKADRLAQEIHALNTKRQEELQVMLDSARLIVFKEKLHFKKIIMIAHKDWKPGLVGLVAGKLTEEFARPALVLYKQKNISRGSARSIEKMHLLKAFDSIKPLLISYGGHARAGGLSFDNTNFSKVYSKLLAYADSHFSYEDCKPTISIDGELRPYEVTETLVAKLKKVEPFGFGNPKPVFVMRSQSIQSLSPVGSQGSHIRAQIANLPIIYFQGMSASYIPKKDDVVDIVFTLEINEYRGRSNVQLVCVDWKQS</sequence>
<dbReference type="GO" id="GO:0006281">
    <property type="term" value="P:DNA repair"/>
    <property type="evidence" value="ECO:0007669"/>
    <property type="project" value="InterPro"/>
</dbReference>
<feature type="domain" description="DHHA1" evidence="7">
    <location>
        <begin position="343"/>
        <end position="421"/>
    </location>
</feature>
<dbReference type="Gene3D" id="3.90.1640.30">
    <property type="match status" value="1"/>
</dbReference>
<feature type="domain" description="RecJ OB" evidence="8">
    <location>
        <begin position="448"/>
        <end position="550"/>
    </location>
</feature>
<evidence type="ECO:0000256" key="2">
    <source>
        <dbReference type="ARBA" id="ARBA00019841"/>
    </source>
</evidence>
<dbReference type="EMBL" id="PEZX01000024">
    <property type="protein sequence ID" value="PIS06981.1"/>
    <property type="molecule type" value="Genomic_DNA"/>
</dbReference>
<name>A0A2M6RAI5_9BACT</name>
<dbReference type="AlphaFoldDB" id="A0A2M6RAI5"/>
<dbReference type="NCBIfam" id="TIGR00644">
    <property type="entry name" value="recJ"/>
    <property type="match status" value="1"/>
</dbReference>
<dbReference type="InterPro" id="IPR038763">
    <property type="entry name" value="DHH_sf"/>
</dbReference>
<dbReference type="PANTHER" id="PTHR30255:SF2">
    <property type="entry name" value="SINGLE-STRANDED-DNA-SPECIFIC EXONUCLEASE RECJ"/>
    <property type="match status" value="1"/>
</dbReference>
<keyword evidence="3" id="KW-0540">Nuclease</keyword>
<keyword evidence="5 9" id="KW-0269">Exonuclease</keyword>
<dbReference type="Pfam" id="PF02272">
    <property type="entry name" value="DHHA1"/>
    <property type="match status" value="1"/>
</dbReference>
<comment type="caution">
    <text evidence="9">The sequence shown here is derived from an EMBL/GenBank/DDBJ whole genome shotgun (WGS) entry which is preliminary data.</text>
</comment>
<organism evidence="9 10">
    <name type="scientific">Candidatus Berkelbacteria bacterium CG10_big_fil_rev_8_21_14_0_10_43_14</name>
    <dbReference type="NCBI Taxonomy" id="1974515"/>
    <lineage>
        <taxon>Bacteria</taxon>
        <taxon>Candidatus Berkelbacteria</taxon>
    </lineage>
</organism>
<dbReference type="Gene3D" id="2.40.50.460">
    <property type="match status" value="1"/>
</dbReference>
<dbReference type="GO" id="GO:0006310">
    <property type="term" value="P:DNA recombination"/>
    <property type="evidence" value="ECO:0007669"/>
    <property type="project" value="InterPro"/>
</dbReference>